<evidence type="ECO:0000313" key="13">
    <source>
        <dbReference type="EMBL" id="GAN63782.1"/>
    </source>
</evidence>
<evidence type="ECO:0000313" key="14">
    <source>
        <dbReference type="EMBL" id="GEN02598.1"/>
    </source>
</evidence>
<comment type="catalytic activity">
    <reaction evidence="12">
        <text>2 [molybdopterin-synthase sulfur-carrier protein]-C-terminal-Gly-aminoethanethioate + cyclic pyranopterin phosphate + H2O = molybdopterin + 2 [molybdopterin-synthase sulfur-carrier protein]-C-terminal Gly-Gly + 2 H(+)</text>
        <dbReference type="Rhea" id="RHEA:26333"/>
        <dbReference type="Rhea" id="RHEA-COMP:12202"/>
        <dbReference type="Rhea" id="RHEA-COMP:19907"/>
        <dbReference type="ChEBI" id="CHEBI:15377"/>
        <dbReference type="ChEBI" id="CHEBI:15378"/>
        <dbReference type="ChEBI" id="CHEBI:58698"/>
        <dbReference type="ChEBI" id="CHEBI:59648"/>
        <dbReference type="ChEBI" id="CHEBI:90778"/>
        <dbReference type="ChEBI" id="CHEBI:232372"/>
        <dbReference type="EC" id="2.8.1.12"/>
    </reaction>
</comment>
<evidence type="ECO:0000256" key="11">
    <source>
        <dbReference type="ARBA" id="ARBA00032474"/>
    </source>
</evidence>
<dbReference type="Pfam" id="PF02391">
    <property type="entry name" value="MoaE"/>
    <property type="match status" value="1"/>
</dbReference>
<sequence>MIRVQVQQDEFDMGAEMAALSRISGAVGGMSVFMGQVRGNQGDGLESLTLEHYPGMTEKMLMGLAEEAFSRFHLLGCTVIHRVGIMYVGDPIVFVGTAASHRAAALQATAFLIDRLKTGAPFWKLERFTDGRSHWVDARETDDAAAAAWDDPSKD</sequence>
<dbReference type="AlphaFoldDB" id="A0A252AVA2"/>
<evidence type="ECO:0000256" key="1">
    <source>
        <dbReference type="ARBA" id="ARBA00005046"/>
    </source>
</evidence>
<proteinExistence type="inferred from homology"/>
<comment type="subunit">
    <text evidence="7">Heterotetramer of 2 MoaD subunits and 2 MoaE subunits. Also stable as homodimer. The enzyme changes between these two forms during catalysis.</text>
</comment>
<evidence type="ECO:0000256" key="5">
    <source>
        <dbReference type="ARBA" id="ARBA00023150"/>
    </source>
</evidence>
<evidence type="ECO:0000313" key="15">
    <source>
        <dbReference type="EMBL" id="OUI94367.1"/>
    </source>
</evidence>
<accession>A0A252AVA2</accession>
<organism evidence="15 17">
    <name type="scientific">Acetobacter indonesiensis</name>
    <dbReference type="NCBI Taxonomy" id="104101"/>
    <lineage>
        <taxon>Bacteria</taxon>
        <taxon>Pseudomonadati</taxon>
        <taxon>Pseudomonadota</taxon>
        <taxon>Alphaproteobacteria</taxon>
        <taxon>Acetobacterales</taxon>
        <taxon>Acetobacteraceae</taxon>
        <taxon>Acetobacter</taxon>
    </lineage>
</organism>
<reference evidence="14 18" key="4">
    <citation type="submission" date="2019-07" db="EMBL/GenBank/DDBJ databases">
        <title>Whole genome shotgun sequence of Acetobacter indonesiensis NBRC 16471.</title>
        <authorList>
            <person name="Hosoyama A."/>
            <person name="Uohara A."/>
            <person name="Ohji S."/>
            <person name="Ichikawa N."/>
        </authorList>
    </citation>
    <scope>NUCLEOTIDE SEQUENCE [LARGE SCALE GENOMIC DNA]</scope>
    <source>
        <strain evidence="14 18">NBRC 16471</strain>
    </source>
</reference>
<dbReference type="RefSeq" id="WP_048846653.1">
    <property type="nucleotide sequence ID" value="NZ_BAMW01000045.1"/>
</dbReference>
<evidence type="ECO:0000256" key="6">
    <source>
        <dbReference type="ARBA" id="ARBA00025448"/>
    </source>
</evidence>
<reference evidence="17" key="2">
    <citation type="submission" date="2014-06" db="EMBL/GenBank/DDBJ databases">
        <authorList>
            <person name="Winans N.J."/>
            <person name="Newell P.D."/>
            <person name="Douglas A.E."/>
        </authorList>
    </citation>
    <scope>NUCLEOTIDE SEQUENCE [LARGE SCALE GENOMIC DNA]</scope>
</reference>
<dbReference type="EMBL" id="JOPA01000016">
    <property type="protein sequence ID" value="OUI94367.1"/>
    <property type="molecule type" value="Genomic_DNA"/>
</dbReference>
<comment type="pathway">
    <text evidence="1">Cofactor biosynthesis; molybdopterin biosynthesis.</text>
</comment>
<dbReference type="InterPro" id="IPR003448">
    <property type="entry name" value="Mopterin_biosynth_MoaE"/>
</dbReference>
<evidence type="ECO:0000313" key="16">
    <source>
        <dbReference type="Proteomes" id="UP000032673"/>
    </source>
</evidence>
<reference evidence="13 16" key="1">
    <citation type="submission" date="2012-11" db="EMBL/GenBank/DDBJ databases">
        <title>Whole genome sequence of Acetobacter indonesiensis 5H-1.</title>
        <authorList>
            <person name="Azuma Y."/>
            <person name="Higashiura N."/>
            <person name="Hirakawa H."/>
            <person name="Matsushita K."/>
        </authorList>
    </citation>
    <scope>NUCLEOTIDE SEQUENCE [LARGE SCALE GENOMIC DNA]</scope>
    <source>
        <strain evidence="13 16">5H-1</strain>
    </source>
</reference>
<dbReference type="EMBL" id="BAMW01000045">
    <property type="protein sequence ID" value="GAN63782.1"/>
    <property type="molecule type" value="Genomic_DNA"/>
</dbReference>
<gene>
    <name evidence="14" type="primary">moaE</name>
    <name evidence="13" type="ORF">Abin_047_036</name>
    <name evidence="14" type="ORF">AIN02nite_06230</name>
    <name evidence="15" type="ORF">HK17_04865</name>
</gene>
<dbReference type="Proteomes" id="UP000321104">
    <property type="component" value="Unassembled WGS sequence"/>
</dbReference>
<dbReference type="InterPro" id="IPR036563">
    <property type="entry name" value="MoaE_sf"/>
</dbReference>
<comment type="caution">
    <text evidence="15">The sequence shown here is derived from an EMBL/GenBank/DDBJ whole genome shotgun (WGS) entry which is preliminary data.</text>
</comment>
<evidence type="ECO:0000256" key="4">
    <source>
        <dbReference type="ARBA" id="ARBA00013858"/>
    </source>
</evidence>
<dbReference type="GO" id="GO:0030366">
    <property type="term" value="F:molybdopterin synthase activity"/>
    <property type="evidence" value="ECO:0007669"/>
    <property type="project" value="UniProtKB-EC"/>
</dbReference>
<reference evidence="15" key="3">
    <citation type="submission" date="2014-06" db="EMBL/GenBank/DDBJ databases">
        <authorList>
            <person name="Ju J."/>
            <person name="Zhang J."/>
        </authorList>
    </citation>
    <scope>NUCLEOTIDE SEQUENCE [LARGE SCALE GENOMIC DNA]</scope>
    <source>
        <strain evidence="15">DmL_051</strain>
    </source>
</reference>
<name>A0A252AVA2_9PROT</name>
<dbReference type="UniPathway" id="UPA00344"/>
<dbReference type="Proteomes" id="UP000194641">
    <property type="component" value="Unassembled WGS sequence"/>
</dbReference>
<evidence type="ECO:0000256" key="9">
    <source>
        <dbReference type="ARBA" id="ARBA00030407"/>
    </source>
</evidence>
<evidence type="ECO:0000256" key="2">
    <source>
        <dbReference type="ARBA" id="ARBA00005426"/>
    </source>
</evidence>
<evidence type="ECO:0000313" key="18">
    <source>
        <dbReference type="Proteomes" id="UP000321104"/>
    </source>
</evidence>
<keyword evidence="16" id="KW-1185">Reference proteome</keyword>
<comment type="similarity">
    <text evidence="2">Belongs to the MoaE family.</text>
</comment>
<comment type="function">
    <text evidence="6">Converts molybdopterin precursor Z into molybdopterin. This requires the incorporation of two sulfur atoms into precursor Z to generate a dithiolene group. The sulfur is provided by MoaD.</text>
</comment>
<dbReference type="EC" id="2.8.1.12" evidence="3"/>
<dbReference type="PANTHER" id="PTHR23404">
    <property type="entry name" value="MOLYBDOPTERIN SYNTHASE RELATED"/>
    <property type="match status" value="1"/>
</dbReference>
<evidence type="ECO:0000256" key="8">
    <source>
        <dbReference type="ARBA" id="ARBA00029745"/>
    </source>
</evidence>
<evidence type="ECO:0000256" key="7">
    <source>
        <dbReference type="ARBA" id="ARBA00026066"/>
    </source>
</evidence>
<dbReference type="SUPFAM" id="SSF54690">
    <property type="entry name" value="Molybdopterin synthase subunit MoaE"/>
    <property type="match status" value="1"/>
</dbReference>
<dbReference type="CDD" id="cd00756">
    <property type="entry name" value="MoaE"/>
    <property type="match status" value="1"/>
</dbReference>
<dbReference type="GO" id="GO:0006777">
    <property type="term" value="P:Mo-molybdopterin cofactor biosynthetic process"/>
    <property type="evidence" value="ECO:0007669"/>
    <property type="project" value="UniProtKB-KW"/>
</dbReference>
<dbReference type="Gene3D" id="3.90.1170.40">
    <property type="entry name" value="Molybdopterin biosynthesis MoaE subunit"/>
    <property type="match status" value="1"/>
</dbReference>
<keyword evidence="5" id="KW-0501">Molybdenum cofactor biosynthesis</keyword>
<evidence type="ECO:0000256" key="12">
    <source>
        <dbReference type="ARBA" id="ARBA00049878"/>
    </source>
</evidence>
<dbReference type="EMBL" id="BJXQ01000003">
    <property type="protein sequence ID" value="GEN02598.1"/>
    <property type="molecule type" value="Genomic_DNA"/>
</dbReference>
<evidence type="ECO:0000313" key="17">
    <source>
        <dbReference type="Proteomes" id="UP000194641"/>
    </source>
</evidence>
<protein>
    <recommendedName>
        <fullName evidence="4">Molybdopterin synthase catalytic subunit</fullName>
        <ecNumber evidence="3">2.8.1.12</ecNumber>
    </recommendedName>
    <alternativeName>
        <fullName evidence="10">MPT synthase subunit 2</fullName>
    </alternativeName>
    <alternativeName>
        <fullName evidence="8">Molybdenum cofactor biosynthesis protein E</fullName>
    </alternativeName>
    <alternativeName>
        <fullName evidence="9">Molybdopterin-converting factor large subunit</fullName>
    </alternativeName>
    <alternativeName>
        <fullName evidence="11">Molybdopterin-converting factor subunit 2</fullName>
    </alternativeName>
</protein>
<evidence type="ECO:0000256" key="10">
    <source>
        <dbReference type="ARBA" id="ARBA00030781"/>
    </source>
</evidence>
<dbReference type="Proteomes" id="UP000032673">
    <property type="component" value="Unassembled WGS sequence"/>
</dbReference>
<evidence type="ECO:0000256" key="3">
    <source>
        <dbReference type="ARBA" id="ARBA00011950"/>
    </source>
</evidence>